<evidence type="ECO:0000256" key="9">
    <source>
        <dbReference type="ARBA" id="ARBA00022840"/>
    </source>
</evidence>
<dbReference type="PROSITE" id="PS50011">
    <property type="entry name" value="PROTEIN_KINASE_DOM"/>
    <property type="match status" value="1"/>
</dbReference>
<name>A0A8T0GK73_CERPU</name>
<accession>A0A8T0GK73</accession>
<keyword evidence="12" id="KW-1015">Disulfide bond</keyword>
<dbReference type="PANTHER" id="PTHR45631">
    <property type="entry name" value="OS07G0107800 PROTEIN-RELATED"/>
    <property type="match status" value="1"/>
</dbReference>
<feature type="compositionally biased region" description="Polar residues" evidence="16">
    <location>
        <begin position="892"/>
        <end position="903"/>
    </location>
</feature>
<dbReference type="Gene3D" id="3.30.200.20">
    <property type="entry name" value="Phosphorylase Kinase, domain 1"/>
    <property type="match status" value="1"/>
</dbReference>
<keyword evidence="9" id="KW-0067">ATP-binding</keyword>
<keyword evidence="13" id="KW-0325">Glycoprotein</keyword>
<evidence type="ECO:0000313" key="21">
    <source>
        <dbReference type="Proteomes" id="UP000822688"/>
    </source>
</evidence>
<dbReference type="InterPro" id="IPR024788">
    <property type="entry name" value="Malectin-like_Carb-bd_dom"/>
</dbReference>
<dbReference type="InterPro" id="IPR001245">
    <property type="entry name" value="Ser-Thr/Tyr_kinase_cat_dom"/>
</dbReference>
<protein>
    <recommendedName>
        <fullName evidence="2">non-specific serine/threonine protein kinase</fullName>
        <ecNumber evidence="2">2.7.11.1</ecNumber>
    </recommendedName>
</protein>
<feature type="chain" id="PRO_5035879336" description="non-specific serine/threonine protein kinase" evidence="18">
    <location>
        <begin position="29"/>
        <end position="913"/>
    </location>
</feature>
<keyword evidence="3" id="KW-1003">Cell membrane</keyword>
<dbReference type="InterPro" id="IPR032675">
    <property type="entry name" value="LRR_dom_sf"/>
</dbReference>
<keyword evidence="4" id="KW-0433">Leucine-rich repeat</keyword>
<dbReference type="SUPFAM" id="SSF52058">
    <property type="entry name" value="L domain-like"/>
    <property type="match status" value="1"/>
</dbReference>
<comment type="catalytic activity">
    <reaction evidence="15">
        <text>L-seryl-[protein] + ATP = O-phospho-L-seryl-[protein] + ADP + H(+)</text>
        <dbReference type="Rhea" id="RHEA:17989"/>
        <dbReference type="Rhea" id="RHEA-COMP:9863"/>
        <dbReference type="Rhea" id="RHEA-COMP:11604"/>
        <dbReference type="ChEBI" id="CHEBI:15378"/>
        <dbReference type="ChEBI" id="CHEBI:29999"/>
        <dbReference type="ChEBI" id="CHEBI:30616"/>
        <dbReference type="ChEBI" id="CHEBI:83421"/>
        <dbReference type="ChEBI" id="CHEBI:456216"/>
        <dbReference type="EC" id="2.7.11.1"/>
    </reaction>
</comment>
<evidence type="ECO:0000256" key="18">
    <source>
        <dbReference type="SAM" id="SignalP"/>
    </source>
</evidence>
<dbReference type="FunFam" id="3.80.10.10:FF:000041">
    <property type="entry name" value="LRR receptor-like serine/threonine-protein kinase ERECTA"/>
    <property type="match status" value="1"/>
</dbReference>
<evidence type="ECO:0000256" key="17">
    <source>
        <dbReference type="SAM" id="Phobius"/>
    </source>
</evidence>
<dbReference type="InterPro" id="IPR011009">
    <property type="entry name" value="Kinase-like_dom_sf"/>
</dbReference>
<evidence type="ECO:0000259" key="19">
    <source>
        <dbReference type="PROSITE" id="PS50011"/>
    </source>
</evidence>
<dbReference type="Pfam" id="PF07714">
    <property type="entry name" value="PK_Tyr_Ser-Thr"/>
    <property type="match status" value="1"/>
</dbReference>
<keyword evidence="6 18" id="KW-0732">Signal</keyword>
<dbReference type="InterPro" id="IPR001611">
    <property type="entry name" value="Leu-rich_rpt"/>
</dbReference>
<comment type="caution">
    <text evidence="20">The sequence shown here is derived from an EMBL/GenBank/DDBJ whole genome shotgun (WGS) entry which is preliminary data.</text>
</comment>
<dbReference type="EMBL" id="CM026431">
    <property type="protein sequence ID" value="KAG0558975.1"/>
    <property type="molecule type" value="Genomic_DNA"/>
</dbReference>
<dbReference type="InterPro" id="IPR000719">
    <property type="entry name" value="Prot_kinase_dom"/>
</dbReference>
<dbReference type="GO" id="GO:0004672">
    <property type="term" value="F:protein kinase activity"/>
    <property type="evidence" value="ECO:0007669"/>
    <property type="project" value="InterPro"/>
</dbReference>
<evidence type="ECO:0000256" key="6">
    <source>
        <dbReference type="ARBA" id="ARBA00022729"/>
    </source>
</evidence>
<feature type="signal peptide" evidence="18">
    <location>
        <begin position="1"/>
        <end position="28"/>
    </location>
</feature>
<dbReference type="AlphaFoldDB" id="A0A8T0GK73"/>
<evidence type="ECO:0000256" key="14">
    <source>
        <dbReference type="ARBA" id="ARBA00047899"/>
    </source>
</evidence>
<dbReference type="Pfam" id="PF00560">
    <property type="entry name" value="LRR_1"/>
    <property type="match status" value="2"/>
</dbReference>
<dbReference type="SUPFAM" id="SSF56112">
    <property type="entry name" value="Protein kinase-like (PK-like)"/>
    <property type="match status" value="1"/>
</dbReference>
<evidence type="ECO:0000256" key="12">
    <source>
        <dbReference type="ARBA" id="ARBA00023157"/>
    </source>
</evidence>
<dbReference type="EC" id="2.7.11.1" evidence="2"/>
<dbReference type="GO" id="GO:0005524">
    <property type="term" value="F:ATP binding"/>
    <property type="evidence" value="ECO:0007669"/>
    <property type="project" value="UniProtKB-KW"/>
</dbReference>
<keyword evidence="21" id="KW-1185">Reference proteome</keyword>
<sequence length="913" mass="100915">MALGRDLLVGVSLLTLLLSSWDVRTALAQTDFLSIDCGATEQYQDNDTGILWDSDSRYIKYGIISSNIPAAPQNLPNRYRNLRYFPGNRSKSCYDIPAINGSVYLVRATFLYGDYDGGIRKPAFQVHVDTVNVGLVWPNSSDSIKVIEVTTAAAADNIYLCLAPNIPGTDVPFINFIELRMLAQQMYPKARQGYMLINEYRYNFGGPNVSFPNDIYDRHWFSFSALNAPNTPITSPQNVSVTQPLSRDEAPVEVMNTALSLQKDSPVTLPLGVTGGSNYVVLLWLAEIDTQALTSTREFEVGIDGNWQQPIEILDKTGRQLYQAYEWGFPSVNLADTSSIDFRATNRSILGPLINGMEVFAVSDPVQPRTDVGDVAAIEIIKTHWNLSYWTGDPCLNVPYDWTECSVDGIPRVTKLKLAGYNLTGSIPDSGIQNLTELTILWLENNALMGSVPNMSSLTKLQQLHLQNNDLSGEFPAWVADLPALTELFMEGNNFTGSVPSSLFNRPGLTFTYTTSSGLSASVAAASANSSESTKTIGIIIGCVVAGLSLVAMVIFVALFLLWRKRKQERDYWRGGYDPAMDSKAQTMAYSLNEVKAATNNFKDLLGEGSFGPVYKGILSDGREVAVKRCRPRNRQGALEFFDEVELLSRVHHRNLAALVGYCQESQEQILLYEYISNSDLQTHLHGNGKLLPWRTRLNIALDAAQGLEYLHTVCTPSIIHRDVNPANILLSSRMVAKVANFGFAKFTSEQDPTLEVYSFDVKGTAGYLDPEYMLTRQLTDKSDVYGFGVVLLELISGQEVIYRGESERDPLLVEWMRPLLGAGELKAVVDPSLGDKYNLECMWKVAELGMMCVEPKGLNRPTISDVVREIQEAIALEETVQAPMSPFSLQSAAARSPLSTPSPLARSINARD</sequence>
<dbReference type="FunFam" id="1.10.510.10:FF:000468">
    <property type="entry name" value="PTI1-like tyrosine-protein kinase 3"/>
    <property type="match status" value="1"/>
</dbReference>
<dbReference type="CDD" id="cd14066">
    <property type="entry name" value="STKc_IRAK"/>
    <property type="match status" value="1"/>
</dbReference>
<evidence type="ECO:0000256" key="2">
    <source>
        <dbReference type="ARBA" id="ARBA00012513"/>
    </source>
</evidence>
<dbReference type="GO" id="GO:0005886">
    <property type="term" value="C:plasma membrane"/>
    <property type="evidence" value="ECO:0007669"/>
    <property type="project" value="UniProtKB-SubCell"/>
</dbReference>
<evidence type="ECO:0000313" key="20">
    <source>
        <dbReference type="EMBL" id="KAG0558975.1"/>
    </source>
</evidence>
<dbReference type="Gene3D" id="3.80.10.10">
    <property type="entry name" value="Ribonuclease Inhibitor"/>
    <property type="match status" value="1"/>
</dbReference>
<evidence type="ECO:0000256" key="13">
    <source>
        <dbReference type="ARBA" id="ARBA00023180"/>
    </source>
</evidence>
<dbReference type="Proteomes" id="UP000822688">
    <property type="component" value="Chromosome 10"/>
</dbReference>
<reference evidence="20" key="1">
    <citation type="submission" date="2020-06" db="EMBL/GenBank/DDBJ databases">
        <title>WGS assembly of Ceratodon purpureus strain R40.</title>
        <authorList>
            <person name="Carey S.B."/>
            <person name="Jenkins J."/>
            <person name="Shu S."/>
            <person name="Lovell J.T."/>
            <person name="Sreedasyam A."/>
            <person name="Maumus F."/>
            <person name="Tiley G.P."/>
            <person name="Fernandez-Pozo N."/>
            <person name="Barry K."/>
            <person name="Chen C."/>
            <person name="Wang M."/>
            <person name="Lipzen A."/>
            <person name="Daum C."/>
            <person name="Saski C.A."/>
            <person name="Payton A.C."/>
            <person name="Mcbreen J.C."/>
            <person name="Conrad R.E."/>
            <person name="Kollar L.M."/>
            <person name="Olsson S."/>
            <person name="Huttunen S."/>
            <person name="Landis J.B."/>
            <person name="Wickett N.J."/>
            <person name="Johnson M.G."/>
            <person name="Rensing S.A."/>
            <person name="Grimwood J."/>
            <person name="Schmutz J."/>
            <person name="Mcdaniel S.F."/>
        </authorList>
    </citation>
    <scope>NUCLEOTIDE SEQUENCE</scope>
    <source>
        <strain evidence="20">R40</strain>
    </source>
</reference>
<evidence type="ECO:0000256" key="1">
    <source>
        <dbReference type="ARBA" id="ARBA00004162"/>
    </source>
</evidence>
<evidence type="ECO:0000256" key="8">
    <source>
        <dbReference type="ARBA" id="ARBA00022741"/>
    </source>
</evidence>
<keyword evidence="8" id="KW-0547">Nucleotide-binding</keyword>
<organism evidence="20 21">
    <name type="scientific">Ceratodon purpureus</name>
    <name type="common">Fire moss</name>
    <name type="synonym">Dicranum purpureum</name>
    <dbReference type="NCBI Taxonomy" id="3225"/>
    <lineage>
        <taxon>Eukaryota</taxon>
        <taxon>Viridiplantae</taxon>
        <taxon>Streptophyta</taxon>
        <taxon>Embryophyta</taxon>
        <taxon>Bryophyta</taxon>
        <taxon>Bryophytina</taxon>
        <taxon>Bryopsida</taxon>
        <taxon>Dicranidae</taxon>
        <taxon>Pseudoditrichales</taxon>
        <taxon>Ditrichaceae</taxon>
        <taxon>Ceratodon</taxon>
    </lineage>
</organism>
<feature type="domain" description="Protein kinase" evidence="19">
    <location>
        <begin position="600"/>
        <end position="875"/>
    </location>
</feature>
<comment type="subcellular location">
    <subcellularLocation>
        <location evidence="1">Cell membrane</location>
        <topology evidence="1">Single-pass membrane protein</topology>
    </subcellularLocation>
</comment>
<keyword evidence="11 17" id="KW-0472">Membrane</keyword>
<keyword evidence="5 17" id="KW-0812">Transmembrane</keyword>
<gene>
    <name evidence="20" type="ORF">KC19_10G069200</name>
</gene>
<dbReference type="FunFam" id="3.30.200.20:FF:000415">
    <property type="entry name" value="receptor-like serine/threonine-protein kinase NCRK"/>
    <property type="match status" value="1"/>
</dbReference>
<feature type="region of interest" description="Disordered" evidence="16">
    <location>
        <begin position="892"/>
        <end position="913"/>
    </location>
</feature>
<dbReference type="Pfam" id="PF12819">
    <property type="entry name" value="Malectin_like"/>
    <property type="match status" value="1"/>
</dbReference>
<evidence type="ECO:0000256" key="16">
    <source>
        <dbReference type="SAM" id="MobiDB-lite"/>
    </source>
</evidence>
<proteinExistence type="predicted"/>
<evidence type="ECO:0000256" key="15">
    <source>
        <dbReference type="ARBA" id="ARBA00048679"/>
    </source>
</evidence>
<evidence type="ECO:0000256" key="10">
    <source>
        <dbReference type="ARBA" id="ARBA00022989"/>
    </source>
</evidence>
<dbReference type="PANTHER" id="PTHR45631:SF68">
    <property type="entry name" value="REPEAT FAMILY PROTEIN, PUTATIVE, EXPRESSED-RELATED"/>
    <property type="match status" value="1"/>
</dbReference>
<keyword evidence="7" id="KW-0677">Repeat</keyword>
<keyword evidence="10 17" id="KW-1133">Transmembrane helix</keyword>
<dbReference type="Gene3D" id="1.10.510.10">
    <property type="entry name" value="Transferase(Phosphotransferase) domain 1"/>
    <property type="match status" value="1"/>
</dbReference>
<evidence type="ECO:0000256" key="3">
    <source>
        <dbReference type="ARBA" id="ARBA00022475"/>
    </source>
</evidence>
<feature type="transmembrane region" description="Helical" evidence="17">
    <location>
        <begin position="537"/>
        <end position="563"/>
    </location>
</feature>
<evidence type="ECO:0000256" key="5">
    <source>
        <dbReference type="ARBA" id="ARBA00022692"/>
    </source>
</evidence>
<evidence type="ECO:0000256" key="11">
    <source>
        <dbReference type="ARBA" id="ARBA00023136"/>
    </source>
</evidence>
<evidence type="ECO:0000256" key="7">
    <source>
        <dbReference type="ARBA" id="ARBA00022737"/>
    </source>
</evidence>
<comment type="catalytic activity">
    <reaction evidence="14">
        <text>L-threonyl-[protein] + ATP = O-phospho-L-threonyl-[protein] + ADP + H(+)</text>
        <dbReference type="Rhea" id="RHEA:46608"/>
        <dbReference type="Rhea" id="RHEA-COMP:11060"/>
        <dbReference type="Rhea" id="RHEA-COMP:11605"/>
        <dbReference type="ChEBI" id="CHEBI:15378"/>
        <dbReference type="ChEBI" id="CHEBI:30013"/>
        <dbReference type="ChEBI" id="CHEBI:30616"/>
        <dbReference type="ChEBI" id="CHEBI:61977"/>
        <dbReference type="ChEBI" id="CHEBI:456216"/>
        <dbReference type="EC" id="2.7.11.1"/>
    </reaction>
</comment>
<evidence type="ECO:0000256" key="4">
    <source>
        <dbReference type="ARBA" id="ARBA00022614"/>
    </source>
</evidence>